<dbReference type="Proteomes" id="UP000436088">
    <property type="component" value="Unassembled WGS sequence"/>
</dbReference>
<dbReference type="PANTHER" id="PTHR44259">
    <property type="entry name" value="OS07G0183000 PROTEIN-RELATED"/>
    <property type="match status" value="1"/>
</dbReference>
<dbReference type="PROSITE" id="PS50181">
    <property type="entry name" value="FBOX"/>
    <property type="match status" value="1"/>
</dbReference>
<dbReference type="Gene3D" id="1.20.1280.50">
    <property type="match status" value="1"/>
</dbReference>
<evidence type="ECO:0000313" key="3">
    <source>
        <dbReference type="EMBL" id="KAE8736442.1"/>
    </source>
</evidence>
<organism evidence="3 4">
    <name type="scientific">Hibiscus syriacus</name>
    <name type="common">Rose of Sharon</name>
    <dbReference type="NCBI Taxonomy" id="106335"/>
    <lineage>
        <taxon>Eukaryota</taxon>
        <taxon>Viridiplantae</taxon>
        <taxon>Streptophyta</taxon>
        <taxon>Embryophyta</taxon>
        <taxon>Tracheophyta</taxon>
        <taxon>Spermatophyta</taxon>
        <taxon>Magnoliopsida</taxon>
        <taxon>eudicotyledons</taxon>
        <taxon>Gunneridae</taxon>
        <taxon>Pentapetalae</taxon>
        <taxon>rosids</taxon>
        <taxon>malvids</taxon>
        <taxon>Malvales</taxon>
        <taxon>Malvaceae</taxon>
        <taxon>Malvoideae</taxon>
        <taxon>Hibiscus</taxon>
    </lineage>
</organism>
<evidence type="ECO:0000259" key="2">
    <source>
        <dbReference type="PROSITE" id="PS50181"/>
    </source>
</evidence>
<dbReference type="Pfam" id="PF03478">
    <property type="entry name" value="Beta-prop_KIB1-4"/>
    <property type="match status" value="1"/>
</dbReference>
<dbReference type="PANTHER" id="PTHR44259:SF15">
    <property type="entry name" value="F-BOX PROTEIN KIB2-RELATED"/>
    <property type="match status" value="1"/>
</dbReference>
<proteinExistence type="predicted"/>
<dbReference type="GO" id="GO:0016787">
    <property type="term" value="F:hydrolase activity"/>
    <property type="evidence" value="ECO:0007669"/>
    <property type="project" value="UniProtKB-KW"/>
</dbReference>
<dbReference type="InterPro" id="IPR005174">
    <property type="entry name" value="KIB1-4_b-propeller"/>
</dbReference>
<accession>A0A6A3DAZ9</accession>
<dbReference type="SUPFAM" id="SSF81383">
    <property type="entry name" value="F-box domain"/>
    <property type="match status" value="1"/>
</dbReference>
<comment type="caution">
    <text evidence="3">The sequence shown here is derived from an EMBL/GenBank/DDBJ whole genome shotgun (WGS) entry which is preliminary data.</text>
</comment>
<sequence length="451" mass="51648">MKVQQIKRSPMKRRRTLDSSPLPSSVFDQVPTDVLRSIIKKLSFIDVVQAKAVCSSWNLVGEELVSRMPWLMLPSKEEVEEGDDADARNNGYNGFLNLGENRVYNLKTTPKEFRESCCIGSSHGWLVFLEQKAIPFLFNPFRQVKIQLPPVDRLLGLKRMERKMNGEYELDYFEDYKKSCRFWFKWCGKQEVRARFIQKAILTGKPDSNNGNYGLVLLCNSGEEIAYYESAGDNSWTVIDVSHAPYQDIICHENNLFALGDKNSVEVWDLQQGRAGITKKSDIVLPIPDKLLAKEDSVKGLCSSRFYLVESCGDLLLVVRFIGDYVDRVYGTLQREWDCYNDYCTISFHVYKLDCNGRKWVEVESLGDHALFLGGNQSVSVSTDSFSNCEKNSIYFTDDNWERMEDDLLYGGHDMGIYNLKDQSFKSIYEFSSAGIQPPPCWILPPALLEP</sequence>
<name>A0A6A3DAZ9_HIBSY</name>
<dbReference type="InterPro" id="IPR036047">
    <property type="entry name" value="F-box-like_dom_sf"/>
</dbReference>
<protein>
    <submittedName>
        <fullName evidence="3">Adenine nucleotide alpha hydrolases-like superfamily protein</fullName>
    </submittedName>
</protein>
<keyword evidence="4" id="KW-1185">Reference proteome</keyword>
<dbReference type="InterPro" id="IPR001810">
    <property type="entry name" value="F-box_dom"/>
</dbReference>
<reference evidence="3" key="1">
    <citation type="submission" date="2019-09" db="EMBL/GenBank/DDBJ databases">
        <title>Draft genome information of white flower Hibiscus syriacus.</title>
        <authorList>
            <person name="Kim Y.-M."/>
        </authorList>
    </citation>
    <scope>NUCLEOTIDE SEQUENCE [LARGE SCALE GENOMIC DNA]</scope>
    <source>
        <strain evidence="3">YM2019G1</strain>
    </source>
</reference>
<gene>
    <name evidence="3" type="ORF">F3Y22_tig00000002pilonHSYRG00257</name>
</gene>
<dbReference type="EMBL" id="VEPZ02000001">
    <property type="protein sequence ID" value="KAE8736442.1"/>
    <property type="molecule type" value="Genomic_DNA"/>
</dbReference>
<evidence type="ECO:0000313" key="4">
    <source>
        <dbReference type="Proteomes" id="UP000436088"/>
    </source>
</evidence>
<dbReference type="InterPro" id="IPR050942">
    <property type="entry name" value="F-box_BR-signaling"/>
</dbReference>
<feature type="domain" description="F-box" evidence="2">
    <location>
        <begin position="24"/>
        <end position="73"/>
    </location>
</feature>
<dbReference type="CDD" id="cd09917">
    <property type="entry name" value="F-box_SF"/>
    <property type="match status" value="1"/>
</dbReference>
<dbReference type="AlphaFoldDB" id="A0A6A3DAZ9"/>
<dbReference type="Pfam" id="PF00646">
    <property type="entry name" value="F-box"/>
    <property type="match status" value="1"/>
</dbReference>
<evidence type="ECO:0000256" key="1">
    <source>
        <dbReference type="SAM" id="MobiDB-lite"/>
    </source>
</evidence>
<feature type="region of interest" description="Disordered" evidence="1">
    <location>
        <begin position="1"/>
        <end position="22"/>
    </location>
</feature>